<comment type="caution">
    <text evidence="1">The sequence shown here is derived from an EMBL/GenBank/DDBJ whole genome shotgun (WGS) entry which is preliminary data.</text>
</comment>
<organism evidence="1">
    <name type="scientific">Agrobacterium rosae</name>
    <dbReference type="NCBI Taxonomy" id="1972867"/>
    <lineage>
        <taxon>Bacteria</taxon>
        <taxon>Pseudomonadati</taxon>
        <taxon>Pseudomonadota</taxon>
        <taxon>Alphaproteobacteria</taxon>
        <taxon>Hyphomicrobiales</taxon>
        <taxon>Rhizobiaceae</taxon>
        <taxon>Rhizobium/Agrobacterium group</taxon>
        <taxon>Agrobacterium</taxon>
    </lineage>
</organism>
<dbReference type="InterPro" id="IPR038573">
    <property type="entry name" value="BrnT_sf"/>
</dbReference>
<dbReference type="Gene3D" id="3.10.450.530">
    <property type="entry name" value="Ribonuclease toxin, BrnT, of type II toxin-antitoxin system"/>
    <property type="match status" value="1"/>
</dbReference>
<evidence type="ECO:0000313" key="1">
    <source>
        <dbReference type="EMBL" id="MDX8301511.1"/>
    </source>
</evidence>
<gene>
    <name evidence="1" type="ORF">RMR22_04595</name>
</gene>
<dbReference type="Pfam" id="PF04365">
    <property type="entry name" value="BrnT_toxin"/>
    <property type="match status" value="1"/>
</dbReference>
<dbReference type="EMBL" id="JAVRAF010000001">
    <property type="protein sequence ID" value="MDX8301511.1"/>
    <property type="molecule type" value="Genomic_DNA"/>
</dbReference>
<reference evidence="1" key="1">
    <citation type="journal article" date="2023" name="Phytobiomes J">
        <title>Deciphering the key players within the bacterial microbiota associated with aerial crown gall tumors on rhododendron: Insights into the gallobiome.</title>
        <authorList>
            <person name="Kuzmanovic N."/>
            <person name="Nesme J."/>
            <person name="Wolf J."/>
            <person name="Neumann-Schaal M."/>
            <person name="Petersen J."/>
            <person name="Fernandez-Gnecco G."/>
            <person name="Sproeer C."/>
            <person name="Bunk B."/>
            <person name="Overmann J."/>
            <person name="Sorensen S.J."/>
            <person name="Idczak E."/>
            <person name="Smalla K."/>
        </authorList>
    </citation>
    <scope>NUCLEOTIDE SEQUENCE</scope>
    <source>
        <strain evidence="1">Rho-11.1</strain>
    </source>
</reference>
<sequence>MTDETPEVISFEWDEKKRQTNIEKHRIDFEDAVLALQQPRFEIRSSRNGEVRTLAICPITDRLIAVVYTMRGDKYRIISARTARKNEQQLYYDRYPG</sequence>
<dbReference type="AlphaFoldDB" id="A0AAW9FEE9"/>
<dbReference type="InterPro" id="IPR007460">
    <property type="entry name" value="BrnT_toxin"/>
</dbReference>
<proteinExistence type="predicted"/>
<dbReference type="RefSeq" id="WP_103584381.1">
    <property type="nucleotide sequence ID" value="NZ_CP192781.1"/>
</dbReference>
<protein>
    <submittedName>
        <fullName evidence="1">BrnT family toxin</fullName>
    </submittedName>
</protein>
<accession>A0AAW9FEE9</accession>
<name>A0AAW9FEE9_9HYPH</name>